<evidence type="ECO:0000313" key="5">
    <source>
        <dbReference type="EMBL" id="AMN30921.1"/>
    </source>
</evidence>
<dbReference type="GO" id="GO:0003735">
    <property type="term" value="F:structural constituent of ribosome"/>
    <property type="evidence" value="ECO:0007669"/>
    <property type="project" value="TreeGrafter"/>
</dbReference>
<dbReference type="Proteomes" id="UP000070260">
    <property type="component" value="Plasmid pJFP838A"/>
</dbReference>
<evidence type="ECO:0000259" key="4">
    <source>
        <dbReference type="PROSITE" id="PS50126"/>
    </source>
</evidence>
<dbReference type="RefSeq" id="WP_061429532.1">
    <property type="nucleotide sequence ID" value="NZ_CATNZX010000001.1"/>
</dbReference>
<dbReference type="PANTHER" id="PTHR10724">
    <property type="entry name" value="30S RIBOSOMAL PROTEIN S1"/>
    <property type="match status" value="1"/>
</dbReference>
<reference evidence="5 6" key="1">
    <citation type="journal article" date="2016" name="PLoS ONE">
        <title>Plasmid Characterization and Chromosome Analysis of Two netF+ Clostridium perfringens Isolates Associated with Foal and Canine Necrotizing Enteritis.</title>
        <authorList>
            <person name="Mehdizadeh Gohari I."/>
            <person name="Kropinski A.M."/>
            <person name="Weese S.J."/>
            <person name="Parreira V.R."/>
            <person name="Whitehead A.E."/>
            <person name="Boerlin P."/>
            <person name="Prescott J.F."/>
        </authorList>
    </citation>
    <scope>NUCLEOTIDE SEQUENCE [LARGE SCALE GENOMIC DNA]</scope>
    <source>
        <strain evidence="5 6">JP838</strain>
        <plasmid evidence="6">Plasmid pJFP838A</plasmid>
    </source>
</reference>
<organism evidence="5 6">
    <name type="scientific">Clostridium perfringens</name>
    <dbReference type="NCBI Taxonomy" id="1502"/>
    <lineage>
        <taxon>Bacteria</taxon>
        <taxon>Bacillati</taxon>
        <taxon>Bacillota</taxon>
        <taxon>Clostridia</taxon>
        <taxon>Eubacteriales</taxon>
        <taxon>Clostridiaceae</taxon>
        <taxon>Clostridium</taxon>
    </lineage>
</organism>
<keyword evidence="2 5" id="KW-0689">Ribosomal protein</keyword>
<feature type="domain" description="S1 motif" evidence="4">
    <location>
        <begin position="14"/>
        <end position="87"/>
    </location>
</feature>
<evidence type="ECO:0000256" key="3">
    <source>
        <dbReference type="ARBA" id="ARBA00023274"/>
    </source>
</evidence>
<dbReference type="InterPro" id="IPR012340">
    <property type="entry name" value="NA-bd_OB-fold"/>
</dbReference>
<feature type="domain" description="S1 motif" evidence="4">
    <location>
        <begin position="104"/>
        <end position="170"/>
    </location>
</feature>
<evidence type="ECO:0000313" key="6">
    <source>
        <dbReference type="Proteomes" id="UP000070260"/>
    </source>
</evidence>
<dbReference type="InterPro" id="IPR003029">
    <property type="entry name" value="S1_domain"/>
</dbReference>
<dbReference type="Gene3D" id="2.40.50.140">
    <property type="entry name" value="Nucleic acid-binding proteins"/>
    <property type="match status" value="3"/>
</dbReference>
<evidence type="ECO:0000256" key="2">
    <source>
        <dbReference type="ARBA" id="ARBA00022980"/>
    </source>
</evidence>
<dbReference type="Pfam" id="PF00575">
    <property type="entry name" value="S1"/>
    <property type="match status" value="1"/>
</dbReference>
<dbReference type="SUPFAM" id="SSF50249">
    <property type="entry name" value="Nucleic acid-binding proteins"/>
    <property type="match status" value="3"/>
</dbReference>
<comment type="similarity">
    <text evidence="1">Belongs to the bacterial ribosomal protein bS1 family.</text>
</comment>
<keyword evidence="5" id="KW-0614">Plasmid</keyword>
<keyword evidence="3" id="KW-0687">Ribonucleoprotein</keyword>
<accession>A0A140GQW2</accession>
<dbReference type="GO" id="GO:0006412">
    <property type="term" value="P:translation"/>
    <property type="evidence" value="ECO:0007669"/>
    <property type="project" value="TreeGrafter"/>
</dbReference>
<gene>
    <name evidence="5" type="ORF">JFP838_pA0005</name>
</gene>
<protein>
    <submittedName>
        <fullName evidence="5">Putative 30S ribosomal protein S1</fullName>
    </submittedName>
</protein>
<geneLocation type="plasmid" evidence="5 6">
    <name>pJFP838A</name>
</geneLocation>
<dbReference type="InterPro" id="IPR050437">
    <property type="entry name" value="Ribos_protein_bS1-like"/>
</dbReference>
<dbReference type="PANTHER" id="PTHR10724:SF7">
    <property type="entry name" value="SMALL RIBOSOMAL SUBUNIT PROTEIN BS1C"/>
    <property type="match status" value="1"/>
</dbReference>
<feature type="domain" description="S1 motif" evidence="4">
    <location>
        <begin position="187"/>
        <end position="247"/>
    </location>
</feature>
<dbReference type="GO" id="GO:0022627">
    <property type="term" value="C:cytosolic small ribosomal subunit"/>
    <property type="evidence" value="ECO:0007669"/>
    <property type="project" value="TreeGrafter"/>
</dbReference>
<dbReference type="AlphaFoldDB" id="A0A140GQW2"/>
<proteinExistence type="inferred from homology"/>
<dbReference type="EMBL" id="CP013615">
    <property type="protein sequence ID" value="AMN30921.1"/>
    <property type="molecule type" value="Genomic_DNA"/>
</dbReference>
<dbReference type="OrthoDB" id="1777747at2"/>
<name>A0A140GQW2_CLOPF</name>
<sequence length="268" mass="30137">MENLKKFLEYKEKGTVLEGVVRITKFHDLLETNVLVVDLNGIQGIIPREEVDVIDTNKSLVNFVSKKIKFMVKEVDEEANLIICSRKMYKEIERAKIIERLECGETFKAKITKLLKFGAYVNIKGVTALLTNKDFTNDYIPIKDVKNVGDVVEVKLINVSKNNRIYVEAVEKYECNTIMNFDIFEPQDVVAGVVKNITPSGCFVCIAPGLDALAPVPEALDIEVDMPVSFKIKQVNKPEDEVVKSGKKKAGVRGSIVRIINNEDVELD</sequence>
<dbReference type="GO" id="GO:0003729">
    <property type="term" value="F:mRNA binding"/>
    <property type="evidence" value="ECO:0007669"/>
    <property type="project" value="TreeGrafter"/>
</dbReference>
<dbReference type="PATRIC" id="fig|1502.177.peg.3211"/>
<evidence type="ECO:0000256" key="1">
    <source>
        <dbReference type="ARBA" id="ARBA00006767"/>
    </source>
</evidence>
<dbReference type="SMART" id="SM00316">
    <property type="entry name" value="S1"/>
    <property type="match status" value="3"/>
</dbReference>
<dbReference type="PROSITE" id="PS50126">
    <property type="entry name" value="S1"/>
    <property type="match status" value="3"/>
</dbReference>